<proteinExistence type="inferred from homology"/>
<evidence type="ECO:0000256" key="9">
    <source>
        <dbReference type="ARBA" id="ARBA00022729"/>
    </source>
</evidence>
<evidence type="ECO:0000256" key="16">
    <source>
        <dbReference type="ARBA" id="ARBA00037649"/>
    </source>
</evidence>
<evidence type="ECO:0000256" key="17">
    <source>
        <dbReference type="ARBA" id="ARBA00042373"/>
    </source>
</evidence>
<accession>A0ABR3AKJ6</accession>
<keyword evidence="15" id="KW-0624">Polysaccharide degradation</keyword>
<keyword evidence="12" id="KW-0325">Glycoprotein</keyword>
<dbReference type="InterPro" id="IPR000490">
    <property type="entry name" value="Glyco_hydro_17"/>
</dbReference>
<evidence type="ECO:0000313" key="22">
    <source>
        <dbReference type="EMBL" id="KAL0075902.1"/>
    </source>
</evidence>
<evidence type="ECO:0000256" key="3">
    <source>
        <dbReference type="ARBA" id="ARBA00004401"/>
    </source>
</evidence>
<evidence type="ECO:0000256" key="10">
    <source>
        <dbReference type="ARBA" id="ARBA00022801"/>
    </source>
</evidence>
<dbReference type="PANTHER" id="PTHR16631">
    <property type="entry name" value="GLUCAN 1,3-BETA-GLUCOSIDASE"/>
    <property type="match status" value="1"/>
</dbReference>
<dbReference type="PANTHER" id="PTHR16631:SF17">
    <property type="entry name" value="GLUCAN ENDO-1,3-BETA-GLUCOSIDASE BTGC"/>
    <property type="match status" value="1"/>
</dbReference>
<comment type="subcellular location">
    <subcellularLocation>
        <location evidence="3">Cell membrane</location>
        <topology evidence="3">Single-pass type II membrane protein</topology>
    </subcellularLocation>
    <subcellularLocation>
        <location evidence="2">Secreted</location>
        <location evidence="2">Cell wall</location>
    </subcellularLocation>
</comment>
<evidence type="ECO:0000256" key="2">
    <source>
        <dbReference type="ARBA" id="ARBA00004191"/>
    </source>
</evidence>
<dbReference type="Gene3D" id="3.20.20.80">
    <property type="entry name" value="Glycosidases"/>
    <property type="match status" value="2"/>
</dbReference>
<evidence type="ECO:0000256" key="11">
    <source>
        <dbReference type="ARBA" id="ARBA00023136"/>
    </source>
</evidence>
<evidence type="ECO:0000313" key="23">
    <source>
        <dbReference type="Proteomes" id="UP001448207"/>
    </source>
</evidence>
<keyword evidence="7" id="KW-0134">Cell wall</keyword>
<dbReference type="EC" id="3.2.1.39" evidence="5"/>
<evidence type="ECO:0000256" key="20">
    <source>
        <dbReference type="RuleBase" id="RU004336"/>
    </source>
</evidence>
<evidence type="ECO:0000256" key="13">
    <source>
        <dbReference type="ARBA" id="ARBA00023277"/>
    </source>
</evidence>
<comment type="caution">
    <text evidence="22">The sequence shown here is derived from an EMBL/GenBank/DDBJ whole genome shotgun (WGS) entry which is preliminary data.</text>
</comment>
<evidence type="ECO:0000256" key="19">
    <source>
        <dbReference type="RuleBase" id="RU004335"/>
    </source>
</evidence>
<comment type="function">
    <text evidence="16">Glucanases play a role in cell expansion during growth, in cell-cell fusion during mating, and in spore release during sporulation. This enzyme may be involved in beta-glucan degradation. Active on laminarin and lichenan.</text>
</comment>
<comment type="similarity">
    <text evidence="4 19">Belongs to the glycosyl hydrolase 17 family.</text>
</comment>
<evidence type="ECO:0000256" key="4">
    <source>
        <dbReference type="ARBA" id="ARBA00008773"/>
    </source>
</evidence>
<dbReference type="Proteomes" id="UP001448207">
    <property type="component" value="Unassembled WGS sequence"/>
</dbReference>
<reference evidence="22 23" key="1">
    <citation type="submission" date="2024-04" db="EMBL/GenBank/DDBJ databases">
        <title>Symmetric and asymmetric DNA N6-adenine methylation regulates different biological responses in Mucorales.</title>
        <authorList>
            <consortium name="Lawrence Berkeley National Laboratory"/>
            <person name="Lax C."/>
            <person name="Mondo S.J."/>
            <person name="Osorio-Concepcion M."/>
            <person name="Muszewska A."/>
            <person name="Corrochano-Luque M."/>
            <person name="Gutierrez G."/>
            <person name="Riley R."/>
            <person name="Lipzen A."/>
            <person name="Guo J."/>
            <person name="Hundley H."/>
            <person name="Amirebrahimi M."/>
            <person name="Ng V."/>
            <person name="Lorenzo-Gutierrez D."/>
            <person name="Binder U."/>
            <person name="Yang J."/>
            <person name="Song Y."/>
            <person name="Canovas D."/>
            <person name="Navarro E."/>
            <person name="Freitag M."/>
            <person name="Gabaldon T."/>
            <person name="Grigoriev I.V."/>
            <person name="Corrochano L.M."/>
            <person name="Nicolas F.E."/>
            <person name="Garre V."/>
        </authorList>
    </citation>
    <scope>NUCLEOTIDE SEQUENCE [LARGE SCALE GENOMIC DNA]</scope>
    <source>
        <strain evidence="22 23">L51</strain>
    </source>
</reference>
<sequence>MYHIPFILFSLFLCVNSLPIQERSSGGSLWGVTYTGRNSDGSCQTSSQVFTTVQKFKRNGIVNIRTYSQECDQLTHVLNAIDATGGGMTVMAGVWIDGSEGDNTEISTLSSVIAKSSNAHSAIVGITVGSEVMQRSVMSASQLASKIKQVKSACGGFKVGTADTATGYVSELISASDILVVNIHPFFGGVPAAEGASNLKLQYNAFASKSQNKEIYIGETGWPSAGQANGRAVPSVSNLETFVRGMMNVNLKYYFFESVDSQWKSGGSYGVEPYWGLWAANGRSKIDSIQN</sequence>
<evidence type="ECO:0000256" key="7">
    <source>
        <dbReference type="ARBA" id="ARBA00022512"/>
    </source>
</evidence>
<evidence type="ECO:0000256" key="14">
    <source>
        <dbReference type="ARBA" id="ARBA00023316"/>
    </source>
</evidence>
<keyword evidence="8" id="KW-0964">Secreted</keyword>
<protein>
    <recommendedName>
        <fullName evidence="5">glucan endo-1,3-beta-D-glucosidase</fullName>
        <ecNumber evidence="5">3.2.1.39</ecNumber>
    </recommendedName>
    <alternativeName>
        <fullName evidence="18">Endo-1,3-beta-glucanase btgC</fullName>
    </alternativeName>
    <alternativeName>
        <fullName evidence="17">Laminarinase btgC</fullName>
    </alternativeName>
</protein>
<feature type="signal peptide" evidence="21">
    <location>
        <begin position="1"/>
        <end position="17"/>
    </location>
</feature>
<keyword evidence="14" id="KW-0961">Cell wall biogenesis/degradation</keyword>
<evidence type="ECO:0000256" key="5">
    <source>
        <dbReference type="ARBA" id="ARBA00012780"/>
    </source>
</evidence>
<dbReference type="PROSITE" id="PS00587">
    <property type="entry name" value="GLYCOSYL_HYDROL_F17"/>
    <property type="match status" value="1"/>
</dbReference>
<dbReference type="GO" id="GO:0016787">
    <property type="term" value="F:hydrolase activity"/>
    <property type="evidence" value="ECO:0007669"/>
    <property type="project" value="UniProtKB-KW"/>
</dbReference>
<name>A0ABR3AKJ6_PHYBL</name>
<dbReference type="InterPro" id="IPR017853">
    <property type="entry name" value="GH"/>
</dbReference>
<keyword evidence="10 20" id="KW-0378">Hydrolase</keyword>
<dbReference type="EMBL" id="JBCLYO010000033">
    <property type="protein sequence ID" value="KAL0075902.1"/>
    <property type="molecule type" value="Genomic_DNA"/>
</dbReference>
<keyword evidence="20" id="KW-0326">Glycosidase</keyword>
<dbReference type="Pfam" id="PF00332">
    <property type="entry name" value="Glyco_hydro_17"/>
    <property type="match status" value="1"/>
</dbReference>
<evidence type="ECO:0000256" key="1">
    <source>
        <dbReference type="ARBA" id="ARBA00000382"/>
    </source>
</evidence>
<keyword evidence="13" id="KW-0119">Carbohydrate metabolism</keyword>
<feature type="chain" id="PRO_5045477293" description="glucan endo-1,3-beta-D-glucosidase" evidence="21">
    <location>
        <begin position="18"/>
        <end position="291"/>
    </location>
</feature>
<keyword evidence="23" id="KW-1185">Reference proteome</keyword>
<gene>
    <name evidence="22" type="ORF">J3Q64DRAFT_1877334</name>
</gene>
<keyword evidence="9 21" id="KW-0732">Signal</keyword>
<comment type="catalytic activity">
    <reaction evidence="1">
        <text>Hydrolysis of (1-&gt;3)-beta-D-glucosidic linkages in (1-&gt;3)-beta-D-glucans.</text>
        <dbReference type="EC" id="3.2.1.39"/>
    </reaction>
</comment>
<evidence type="ECO:0000256" key="6">
    <source>
        <dbReference type="ARBA" id="ARBA00022475"/>
    </source>
</evidence>
<keyword evidence="6" id="KW-1003">Cell membrane</keyword>
<evidence type="ECO:0000256" key="8">
    <source>
        <dbReference type="ARBA" id="ARBA00022525"/>
    </source>
</evidence>
<evidence type="ECO:0000256" key="15">
    <source>
        <dbReference type="ARBA" id="ARBA00023326"/>
    </source>
</evidence>
<evidence type="ECO:0000256" key="21">
    <source>
        <dbReference type="SAM" id="SignalP"/>
    </source>
</evidence>
<dbReference type="InterPro" id="IPR050732">
    <property type="entry name" value="Beta-glucan_modifiers"/>
</dbReference>
<evidence type="ECO:0000256" key="18">
    <source>
        <dbReference type="ARBA" id="ARBA00043078"/>
    </source>
</evidence>
<dbReference type="SUPFAM" id="SSF51445">
    <property type="entry name" value="(Trans)glycosidases"/>
    <property type="match status" value="1"/>
</dbReference>
<keyword evidence="11" id="KW-0472">Membrane</keyword>
<organism evidence="22 23">
    <name type="scientific">Phycomyces blakesleeanus</name>
    <dbReference type="NCBI Taxonomy" id="4837"/>
    <lineage>
        <taxon>Eukaryota</taxon>
        <taxon>Fungi</taxon>
        <taxon>Fungi incertae sedis</taxon>
        <taxon>Mucoromycota</taxon>
        <taxon>Mucoromycotina</taxon>
        <taxon>Mucoromycetes</taxon>
        <taxon>Mucorales</taxon>
        <taxon>Phycomycetaceae</taxon>
        <taxon>Phycomyces</taxon>
    </lineage>
</organism>
<evidence type="ECO:0000256" key="12">
    <source>
        <dbReference type="ARBA" id="ARBA00023180"/>
    </source>
</evidence>